<sequence length="622" mass="68545">MRGGKSMRVWAQHRDDIVGIDFGTTNSRAAIMEAQVPTLLENDSGQAIPSFVAVDDKKRILVGEAAKTHAIAYPAACFFNVKTLLGRKFYDPRVQELKSKVPYLIIEGSNGEAWVEVHGRQFSPTKICAFIIAKLKKLSELYGLQSFSKAVIAAPIYFSDDQKAEIELAGRIAGLDVLGIIDEPIAAALSCKSIDGGIFAVFSLGGGTFSITILEISNGVSGVKAKEYDTSLGGDDFDLILLDYLVEEIRKLYSVDISGDQMAMMRLKEAAEKAKLELSSSDQALVEVPFVTASDHDLIDAKITLKRSKFEELVEGLIERMRKLCRKCLEAAGVNEQEIDEVLMVGGMTRVPRVQMIVQEIFMRSPSCMQVNPEEAVAIGALLQGALIIEDQWKPSPHLLPLSLGIETLGGGFARIMGRHSLIPSKASLNITTSCDYHDGVSIRILQGEHMVGSLNKLLGELKLTGIPRAPRGAVSIMLEFCVDTTGVLTVLAKSKDADMEWSTEMKLLDESDDFVRKMAKSAILFGRREIGNFVLMQHRCVLEFKIERIEKMLNFFRKQFPPKLMACYGSKLADFRKKMDLENLLLLKATLGEAAVLEEALVTFHPSELLLDSDDEGHESC</sequence>
<proteinExistence type="predicted"/>
<keyword evidence="2" id="KW-1185">Reference proteome</keyword>
<comment type="caution">
    <text evidence="1">The sequence shown here is derived from an EMBL/GenBank/DDBJ whole genome shotgun (WGS) entry which is preliminary data.</text>
</comment>
<protein>
    <submittedName>
        <fullName evidence="1">Uncharacterized protein</fullName>
    </submittedName>
</protein>
<dbReference type="Proteomes" id="UP000828048">
    <property type="component" value="Chromosome 5"/>
</dbReference>
<evidence type="ECO:0000313" key="1">
    <source>
        <dbReference type="EMBL" id="KAH7845815.1"/>
    </source>
</evidence>
<evidence type="ECO:0000313" key="2">
    <source>
        <dbReference type="Proteomes" id="UP000828048"/>
    </source>
</evidence>
<organism evidence="1 2">
    <name type="scientific">Vaccinium darrowii</name>
    <dbReference type="NCBI Taxonomy" id="229202"/>
    <lineage>
        <taxon>Eukaryota</taxon>
        <taxon>Viridiplantae</taxon>
        <taxon>Streptophyta</taxon>
        <taxon>Embryophyta</taxon>
        <taxon>Tracheophyta</taxon>
        <taxon>Spermatophyta</taxon>
        <taxon>Magnoliopsida</taxon>
        <taxon>eudicotyledons</taxon>
        <taxon>Gunneridae</taxon>
        <taxon>Pentapetalae</taxon>
        <taxon>asterids</taxon>
        <taxon>Ericales</taxon>
        <taxon>Ericaceae</taxon>
        <taxon>Vaccinioideae</taxon>
        <taxon>Vaccinieae</taxon>
        <taxon>Vaccinium</taxon>
    </lineage>
</organism>
<dbReference type="EMBL" id="CM037155">
    <property type="protein sequence ID" value="KAH7845815.1"/>
    <property type="molecule type" value="Genomic_DNA"/>
</dbReference>
<reference evidence="1 2" key="1">
    <citation type="journal article" date="2021" name="Hortic Res">
        <title>High-quality reference genome and annotation aids understanding of berry development for evergreen blueberry (Vaccinium darrowii).</title>
        <authorList>
            <person name="Yu J."/>
            <person name="Hulse-Kemp A.M."/>
            <person name="Babiker E."/>
            <person name="Staton M."/>
        </authorList>
    </citation>
    <scope>NUCLEOTIDE SEQUENCE [LARGE SCALE GENOMIC DNA]</scope>
    <source>
        <strain evidence="2">cv. NJ 8807/NJ 8810</strain>
        <tissue evidence="1">Young leaf</tissue>
    </source>
</reference>
<gene>
    <name evidence="1" type="ORF">Vadar_006398</name>
</gene>
<accession>A0ACB7XYP2</accession>
<name>A0ACB7XYP2_9ERIC</name>